<dbReference type="AlphaFoldDB" id="A0A2P6TPJ6"/>
<dbReference type="Proteomes" id="UP000239899">
    <property type="component" value="Unassembled WGS sequence"/>
</dbReference>
<sequence length="313" mass="32441">MGACGSKEQLKEQASKFAASAQAAAGSAWGDLSELAVAYNPLEAKGDPNSRCCLMLKQAVELTAKVKKTEKEWKEFSAEAKGALDSSRTALESPMPTVFTASLHEGEQPAINSELLGGPGFQGDAIEAAKAKLESDLQAGVYDKMDGWIANLKDLANTQRALNKLWAEVDSKRKALTAQQQEVEKLRGQAAAGDHKAAGKVPDAERVLAEKDAALKAATAAHDAEEAPQYERLKATLEQAPSLRTHITTALDSVAAAMNATKAAIAAPAPASFKVPAALPAAVPAAVAAAPGSFKVPVAAVPLSTPAPVANEL</sequence>
<evidence type="ECO:0000313" key="1">
    <source>
        <dbReference type="EMBL" id="PRW55954.1"/>
    </source>
</evidence>
<name>A0A2P6TPJ6_CHLSO</name>
<dbReference type="EMBL" id="LHPG02000009">
    <property type="protein sequence ID" value="PRW55954.1"/>
    <property type="molecule type" value="Genomic_DNA"/>
</dbReference>
<keyword evidence="2" id="KW-1185">Reference proteome</keyword>
<gene>
    <name evidence="1" type="ORF">C2E21_5211</name>
</gene>
<evidence type="ECO:0000313" key="2">
    <source>
        <dbReference type="Proteomes" id="UP000239899"/>
    </source>
</evidence>
<proteinExistence type="predicted"/>
<accession>A0A2P6TPJ6</accession>
<protein>
    <submittedName>
        <fullName evidence="1">Uncharacterized protein</fullName>
    </submittedName>
</protein>
<dbReference type="OrthoDB" id="10385252at2759"/>
<comment type="caution">
    <text evidence="1">The sequence shown here is derived from an EMBL/GenBank/DDBJ whole genome shotgun (WGS) entry which is preliminary data.</text>
</comment>
<organism evidence="1 2">
    <name type="scientific">Chlorella sorokiniana</name>
    <name type="common">Freshwater green alga</name>
    <dbReference type="NCBI Taxonomy" id="3076"/>
    <lineage>
        <taxon>Eukaryota</taxon>
        <taxon>Viridiplantae</taxon>
        <taxon>Chlorophyta</taxon>
        <taxon>core chlorophytes</taxon>
        <taxon>Trebouxiophyceae</taxon>
        <taxon>Chlorellales</taxon>
        <taxon>Chlorellaceae</taxon>
        <taxon>Chlorella clade</taxon>
        <taxon>Chlorella</taxon>
    </lineage>
</organism>
<reference evidence="1 2" key="1">
    <citation type="journal article" date="2018" name="Plant J.">
        <title>Genome sequences of Chlorella sorokiniana UTEX 1602 and Micractinium conductrix SAG 241.80: implications to maltose excretion by a green alga.</title>
        <authorList>
            <person name="Arriola M.B."/>
            <person name="Velmurugan N."/>
            <person name="Zhang Y."/>
            <person name="Plunkett M.H."/>
            <person name="Hondzo H."/>
            <person name="Barney B.M."/>
        </authorList>
    </citation>
    <scope>NUCLEOTIDE SEQUENCE [LARGE SCALE GENOMIC DNA]</scope>
    <source>
        <strain evidence="2">UTEX 1602</strain>
    </source>
</reference>